<sequence>ALCAHAPARFQRRPQPQPPTEGSGRASLRREALAASVATPLRKRHSEPTAAEEALLRQITPVKLAKAEAKRPRHLARLASCPACISREDSRAGWRVSPREIFHSPPEIPGALPRSRCGLTLRPALPPRADEFAPSPPRPLCSGFLRLFLLLLLLLRGPPDQLFLHPSARGPRAPKRGARL</sequence>
<dbReference type="EMBL" id="CAUYUJ010001095">
    <property type="protein sequence ID" value="CAK0794138.1"/>
    <property type="molecule type" value="Genomic_DNA"/>
</dbReference>
<comment type="caution">
    <text evidence="2">The sequence shown here is derived from an EMBL/GenBank/DDBJ whole genome shotgun (WGS) entry which is preliminary data.</text>
</comment>
<reference evidence="2" key="1">
    <citation type="submission" date="2023-10" db="EMBL/GenBank/DDBJ databases">
        <authorList>
            <person name="Chen Y."/>
            <person name="Shah S."/>
            <person name="Dougan E. K."/>
            <person name="Thang M."/>
            <person name="Chan C."/>
        </authorList>
    </citation>
    <scope>NUCLEOTIDE SEQUENCE [LARGE SCALE GENOMIC DNA]</scope>
</reference>
<keyword evidence="3" id="KW-1185">Reference proteome</keyword>
<accession>A0ABN9PUE8</accession>
<dbReference type="Proteomes" id="UP001189429">
    <property type="component" value="Unassembled WGS sequence"/>
</dbReference>
<feature type="non-terminal residue" evidence="2">
    <location>
        <position position="1"/>
    </location>
</feature>
<evidence type="ECO:0000313" key="2">
    <source>
        <dbReference type="EMBL" id="CAK0794138.1"/>
    </source>
</evidence>
<organism evidence="2 3">
    <name type="scientific">Prorocentrum cordatum</name>
    <dbReference type="NCBI Taxonomy" id="2364126"/>
    <lineage>
        <taxon>Eukaryota</taxon>
        <taxon>Sar</taxon>
        <taxon>Alveolata</taxon>
        <taxon>Dinophyceae</taxon>
        <taxon>Prorocentrales</taxon>
        <taxon>Prorocentraceae</taxon>
        <taxon>Prorocentrum</taxon>
    </lineage>
</organism>
<evidence type="ECO:0000313" key="3">
    <source>
        <dbReference type="Proteomes" id="UP001189429"/>
    </source>
</evidence>
<protein>
    <submittedName>
        <fullName evidence="2">Uncharacterized protein</fullName>
    </submittedName>
</protein>
<feature type="region of interest" description="Disordered" evidence="1">
    <location>
        <begin position="1"/>
        <end position="30"/>
    </location>
</feature>
<gene>
    <name evidence="2" type="ORF">PCOR1329_LOCUS4215</name>
</gene>
<name>A0ABN9PUE8_9DINO</name>
<proteinExistence type="predicted"/>
<feature type="non-terminal residue" evidence="2">
    <location>
        <position position="180"/>
    </location>
</feature>
<evidence type="ECO:0000256" key="1">
    <source>
        <dbReference type="SAM" id="MobiDB-lite"/>
    </source>
</evidence>